<keyword evidence="8" id="KW-0539">Nucleus</keyword>
<evidence type="ECO:0000256" key="1">
    <source>
        <dbReference type="ARBA" id="ARBA00004123"/>
    </source>
</evidence>
<keyword evidence="6 11" id="KW-0520">NAD</keyword>
<dbReference type="PROSITE" id="PS51059">
    <property type="entry name" value="PARP_CATALYTIC"/>
    <property type="match status" value="1"/>
</dbReference>
<keyword evidence="7 9" id="KW-0040">ANK repeat</keyword>
<feature type="region of interest" description="Disordered" evidence="12">
    <location>
        <begin position="3731"/>
        <end position="3759"/>
    </location>
</feature>
<feature type="region of interest" description="Disordered" evidence="12">
    <location>
        <begin position="93"/>
        <end position="130"/>
    </location>
</feature>
<feature type="repeat" description="ANK" evidence="9">
    <location>
        <begin position="2598"/>
        <end position="2630"/>
    </location>
</feature>
<feature type="domain" description="PARP catalytic" evidence="13">
    <location>
        <begin position="3594"/>
        <end position="3903"/>
    </location>
</feature>
<dbReference type="Gene3D" id="2.20.140.10">
    <property type="entry name" value="WGR domain"/>
    <property type="match status" value="1"/>
</dbReference>
<dbReference type="PANTHER" id="PTHR24198">
    <property type="entry name" value="ANKYRIN REPEAT AND PROTEIN KINASE DOMAIN-CONTAINING PROTEIN"/>
    <property type="match status" value="1"/>
</dbReference>
<dbReference type="Pfam" id="PF00644">
    <property type="entry name" value="PARP"/>
    <property type="match status" value="1"/>
</dbReference>
<dbReference type="PRINTS" id="PR00633">
    <property type="entry name" value="RCCNDNSATION"/>
</dbReference>
<dbReference type="SUPFAM" id="SSF47587">
    <property type="entry name" value="Domain of poly(ADP-ribose) polymerase"/>
    <property type="match status" value="1"/>
</dbReference>
<evidence type="ECO:0000256" key="5">
    <source>
        <dbReference type="ARBA" id="ARBA00022737"/>
    </source>
</evidence>
<dbReference type="SUPFAM" id="SSF56399">
    <property type="entry name" value="ADP-ribosylation"/>
    <property type="match status" value="1"/>
</dbReference>
<dbReference type="PROSITE" id="PS00626">
    <property type="entry name" value="RCC1_2"/>
    <property type="match status" value="1"/>
</dbReference>
<evidence type="ECO:0000313" key="17">
    <source>
        <dbReference type="EMBL" id="GBG33280.1"/>
    </source>
</evidence>
<dbReference type="OrthoDB" id="74001at2759"/>
<feature type="repeat" description="ANK" evidence="9">
    <location>
        <begin position="1541"/>
        <end position="1573"/>
    </location>
</feature>
<evidence type="ECO:0000256" key="7">
    <source>
        <dbReference type="ARBA" id="ARBA00023043"/>
    </source>
</evidence>
<keyword evidence="5" id="KW-0677">Repeat</keyword>
<evidence type="ECO:0000259" key="15">
    <source>
        <dbReference type="PROSITE" id="PS51205"/>
    </source>
</evidence>
<dbReference type="InterPro" id="IPR008893">
    <property type="entry name" value="WGR_domain"/>
</dbReference>
<dbReference type="Gene3D" id="3.90.228.10">
    <property type="match status" value="1"/>
</dbReference>
<dbReference type="GO" id="GO:0016779">
    <property type="term" value="F:nucleotidyltransferase activity"/>
    <property type="evidence" value="ECO:0007669"/>
    <property type="project" value="UniProtKB-KW"/>
</dbReference>
<dbReference type="PROSITE" id="PS50088">
    <property type="entry name" value="ANK_REPEAT"/>
    <property type="match status" value="9"/>
</dbReference>
<evidence type="ECO:0000313" key="18">
    <source>
        <dbReference type="Proteomes" id="UP000241890"/>
    </source>
</evidence>
<dbReference type="InterPro" id="IPR036770">
    <property type="entry name" value="Ankyrin_rpt-contain_sf"/>
</dbReference>
<dbReference type="GO" id="GO:0016301">
    <property type="term" value="F:kinase activity"/>
    <property type="evidence" value="ECO:0007669"/>
    <property type="project" value="UniProtKB-KW"/>
</dbReference>
<dbReference type="Pfam" id="PF13637">
    <property type="entry name" value="Ank_4"/>
    <property type="match status" value="1"/>
</dbReference>
<dbReference type="SMART" id="SM00773">
    <property type="entry name" value="WGR"/>
    <property type="match status" value="1"/>
</dbReference>
<dbReference type="InterPro" id="IPR036930">
    <property type="entry name" value="WGR_dom_sf"/>
</dbReference>
<feature type="repeat" description="ANK" evidence="9">
    <location>
        <begin position="2769"/>
        <end position="2801"/>
    </location>
</feature>
<dbReference type="CDD" id="cd07997">
    <property type="entry name" value="WGR_PARP"/>
    <property type="match status" value="1"/>
</dbReference>
<organism evidence="17 18">
    <name type="scientific">Hondaea fermentalgiana</name>
    <dbReference type="NCBI Taxonomy" id="2315210"/>
    <lineage>
        <taxon>Eukaryota</taxon>
        <taxon>Sar</taxon>
        <taxon>Stramenopiles</taxon>
        <taxon>Bigyra</taxon>
        <taxon>Labyrinthulomycetes</taxon>
        <taxon>Thraustochytrida</taxon>
        <taxon>Thraustochytriidae</taxon>
        <taxon>Hondaea</taxon>
    </lineage>
</organism>
<sequence length="3916" mass="429050">MIETERLEVNSVFATFEEHRDQVLREYVTERNRRRCVLKRRRSYSDDVDPASWSVSDRTNVQLGDAVLVGQDGAVSEEQTSFTDCDQSIQGTAAVRDSSVADRRDSDTRLDSANAADESQSSEQLSVSLESTDEFLEEGATVILCIPQELSLRSRPNLDDVRSHMLVAAAESRGDFVTLDGRKIIIKGNQVFVGGAEKTTRVRPMWRERMVFVLYSESVPVTTLCGAGGTEIGKYLGVLRSYPEHEPVFEELDEVIGAVQDAWVDDAGSEFHENVQRMVKSWIRTSAASLIYSSSCFAALHHRGATNENGDTNAEGLLNHLRRERESLHTQVRRHTIQVEQALEGYVMAQLHDQAMGQLRRAFVQEDTKFAQEAVALRARGLNQQDLGMRPEYQCPQDAAIEHLQQLSSKITPLEKLLCLETVVSYINAAVEDNLHRHFEDVSSFQLTTDDLLDQLIYVMVWTGGLEDLSAQIYFMRAFHTMNVNTTALGYNLANVEVAALWIMGNGRELSATTVERMRERVAPCGPPLSQTVVATDGDFSRLFVVVDAQNSSREVMLALQGSAGERRRPAVSWQEPALLENIQRFAASKFTPGVHAWIGRSGRIRVSTGMHHSLLSRQRFRRVACGENHMLAVNHAGQLFAWGDNRDGQVGVGEREDRCTSPMWVDFPASTKADRAREDGRQIVVEIACGARHSLALTADQEVWSWGRGTCGRLGLGPRTDTQYLPARVDRLNDERIEQLAVGWSHSLAISELGAVFVWGCGAEGRLGLGTDACGDSFADSSLTLRSADGGLSCLVPLPLPHLGSHRIVSVDCGRYHAAAVTDLSEVLVWGFDEQDDIIIPEPALVRNLLPGAADHVICGAGTTFVVFSAELKYAEGELVAVLADDKAKKSSDKFLMGRLAADVVRSPGDESGQDVEILWYDVDAEDGVPATTYRARSENEETPVGAIVCALTSAGIEVEDDTVRVSDEAFAFAEKQLEKQLKDDYVSDDDSQFGDAAVAARKQAADKKKSRNAKRSRHGKAKRGASAAADDDGDVKTEDAEDVLEDDGNASENNNDDNDDDDGAPRARKSRKTSKTQKRKSAPRKIKKDADDEALDVGAPPKKGKRGGHKLAPRPNVPVVPDYWTQKIKGQPSSFRGDVERASKELIRAVRTSDQKAFKALLADRKGLCSSLVFQSVHFPINSLMWAVIQDNKDMVERIVNDAASSETSFRVSMQACAISQLSTGEHTSQFSNGYGRRRINASRGSKEGNNALLKDLRNGTYSMPCERRKIASGNPLKIDNRALVSATHAENLAWNLMLDFDPLSDAMIDVLEGKYQALVHYDTVDEALQSGNIRLARRLIELDKAEGGLNFLHIEALQEKKPPKNAANPFSAAIRAASVTKKSHSVSRATPVAYACINPCADYLKALLKASPKAASSVDTSKRTLLHYAAACEGPDPLRHLLSTHIELDRLQADRTSFKLTPLGVACKFGRATNVKALLESAKGNESLLRSMLDVCAVHGSKPLHVVAHSRRSGRYEVADILLAFGADVEPEQTAEVNKKTPLHIAVACGDLQMAEKLVKAGAKPNKADKLQRSPLIYACMNGQIHIVAWLLRLGVDAEAADSSGNTPLHYAAAYGFEDCVELLLTHGQVPPDPKNDWKTSPLGIALQKGRNAVAEVLFRQAVDVNFPDDKGRSPLFQLLEDYVERLANRKIELAPSGPSRAALLEAMPWALRTLFERKDVELGRPNAQGETALHVLAKQRFPAEIKAGVLGRLVDLFLEKAAGVDVNACDKDGLSAVVLAAASGNTTIFSRLVNAGASLETARDSQGRNVLHLVFCGGADSPASAAQLELILKSLSEKAVHDLAAAADDEGYTPVLRAASSLCALSGIPLVAGCSAFRTLCKQLPGDALKAYVQAERDRRDPVRVAHLLQNGDGPWKTMLELDAAAAPDVATQDSLAKAKEREVLKSCAFAPSSRANENKNVLHFVLSMRDNSTIKDVLTWLLPLLKDNEGSSLAHEPAGPPGQRLSPLQAFLRERYAVGHATSLQHDATIASTSRDTSIFNGMDAMSDVSSEASDVANRLEENAPAAAPNEAMSLSKSDLELFHSICEMLVTFDEKADLNALPESVFADDAARHAFSYPASQEQSDIDDIRRALKANKIEGLPRALETLVQLRLKRRLALSKHNGCADTTPTTHLLVERPQLTVGQLGNLVALGLDISVENVSSGTNSLHVVLGRLAQPGADGTQGVIDIVEFICEKSPSLLQGVDSRRRTPLHVAAELENAAVLKTLLAAAESCGAKNVLDAQDLQGRTPLHLSVAKAAAREEEVLEPSEIALLDAGARLDMADERGQTPLHVAFLGSNTKVRDLQNFPHSLPENATHDRIELVNALLAYTTSDLAIVDTSDCWGRTPLMYAAAANALVSSLLLMTKGAKLFAKDVDGNNALGIAVLRGHDMFAITMLKSADAVVPAELPDVMEVKRKVRKHGADAESDVDMELVGTPSDPFEGMEIVSRKQESVFWHAVNRKQMGLAYIVLTMIPRARAIADAMECGSFQVVRKILSTCNRNELMACDPQGRCVLHHVADSRALAQASEWGPVLAEKMISRGVKVADVDENGCTPLHLAAARGNLSLSEFLLQVSPELALARDKNGEPPLWYLVRELDALGISKREAVALTELLGDPLRPLLMSGELLSSIKRSSKPIQLPDLTVHIGNLHLEGGPNSETVEREAAEEARKARGEEASNVSNEESKLFGNTTAAICTLHSDQMGVLDALVSRGVDLVATNTEGYNALHVAVLVANSTACLALLRRGATVDALTKAVPGVNEAERTPLMLATLMLNEKPKEALRIVETLLTFGADPTVTCSADGNTALHYAVMRNHLEAAETLIRACRDYARLRMDKSLLREITLEDFATADGSQFLVRCGEEASLFPIFRLPNREVVFGIGAAATGTPILKLKEAERVNKFLEPLTAWRFRELRSYVYDNRHVSVEMLARRDPRELQSEFNVPSYLFDKVNKLIEAAKKDFAEFQAAQAARSSRAQIPESSRWSQIIPADDLKLDDSVVFTELFRLAEEKKSEGEGNGLEQFGVGEDHVQKLSAAEAIAEKLNKFGGSEHLVVGQTDAQLTTQLEPGTGVLVYTEQENFLEGRILQRHPNQTYKVGVVRGGVVDMVSRSDMRPWGKPDVVGEPQEIRPGALDSLLQQRNNDDASCLDLVARPFDFGSYENTKMARMLVDAGAKVDDKVLGLVRPNGHLARFLRRIQNGGSTDDKDEMEIDEVRTSGVDDDDVLVELTNVPDAETYKREMRDAAVAAENEFASAAPPSAKVNPNCELKSEGLHVLPCGEDDFYDTVLIKVEMRREGFFENSFYKLQLVKDPIKNLVVMINNWGRIEEQGKFQQTPYGSEAEAIKEFEKVFKSKTGNAWAQRANFEPKTKKYRLVQRVRRQFEKRPLPSLATVLEDKIDFPDAKRQTLLSPAVLDMLKTVTDPRALEAAAIGAGLDESERPLGQISIEALLAAEIKLEEIATACDRSIKLRQESKLDEMRKETDKALGLSIEFYELIPIKDGLDGPVRPFTSRSDRHFRRAAQLVASLKDLAAATQMVIVGYHRRNEEHCLDRVYRFTGANMKPLPIGDHERTSVEQYFRNTRGNLAQVIVNQVFKVRRHGEQSNRHMHNRRLLWHGTPAANVLGVLKDGLRVAPVDSRMSGQAFGRGVYFSDMAEKSFAYCRSTAGAKAYLFLAEVALGQTKNIDMNSDNDDTAEKKPADSTTVQGGRQPDPTLDIVLNPAGVTVPLGPVVPRRESDAAQGFWHAQQKNYGPGRRRLSSAASKAIEAVRLNPETTFPAEVMIKAENGEPEMKVLLDAGALSRTATVVGDNSIYLVRLEEPEQHHSHAGFNEFVVPDTDRINIRYVVELMPRKLICFGTDELAVLYINMRT</sequence>
<dbReference type="InterPro" id="IPR002110">
    <property type="entry name" value="Ankyrin_rpt"/>
</dbReference>
<dbReference type="InterPro" id="IPR012317">
    <property type="entry name" value="Poly(ADP-ribose)pol_cat_dom"/>
</dbReference>
<dbReference type="Proteomes" id="UP000241890">
    <property type="component" value="Unassembled WGS sequence"/>
</dbReference>
<evidence type="ECO:0000256" key="8">
    <source>
        <dbReference type="ARBA" id="ARBA00023242"/>
    </source>
</evidence>
<feature type="region of interest" description="Disordered" evidence="12">
    <location>
        <begin position="999"/>
        <end position="1120"/>
    </location>
</feature>
<dbReference type="Gene3D" id="1.20.142.10">
    <property type="entry name" value="Poly(ADP-ribose) polymerase, regulatory domain"/>
    <property type="match status" value="1"/>
</dbReference>
<reference evidence="17 18" key="1">
    <citation type="submission" date="2017-12" db="EMBL/GenBank/DDBJ databases">
        <title>Sequencing, de novo assembly and annotation of complete genome of a new Thraustochytrid species, strain FCC1311.</title>
        <authorList>
            <person name="Sedici K."/>
            <person name="Godart F."/>
            <person name="Aiese Cigliano R."/>
            <person name="Sanseverino W."/>
            <person name="Barakat M."/>
            <person name="Ortet P."/>
            <person name="Marechal E."/>
            <person name="Cagnac O."/>
            <person name="Amato A."/>
        </authorList>
    </citation>
    <scope>NUCLEOTIDE SEQUENCE [LARGE SCALE GENOMIC DNA]</scope>
</reference>
<dbReference type="PROSITE" id="PS51205">
    <property type="entry name" value="VPS9"/>
    <property type="match status" value="1"/>
</dbReference>
<dbReference type="PROSITE" id="PS50012">
    <property type="entry name" value="RCC1_3"/>
    <property type="match status" value="3"/>
</dbReference>
<feature type="repeat" description="ANK" evidence="9">
    <location>
        <begin position="2849"/>
        <end position="2871"/>
    </location>
</feature>
<dbReference type="InterPro" id="IPR009091">
    <property type="entry name" value="RCC1/BLIP-II"/>
</dbReference>
<dbReference type="Gene3D" id="1.25.40.20">
    <property type="entry name" value="Ankyrin repeat-containing domain"/>
    <property type="match status" value="6"/>
</dbReference>
<feature type="domain" description="WGR" evidence="16">
    <location>
        <begin position="3317"/>
        <end position="3417"/>
    </location>
</feature>
<feature type="compositionally biased region" description="Basic residues" evidence="12">
    <location>
        <begin position="1068"/>
        <end position="1089"/>
    </location>
</feature>
<dbReference type="Gene3D" id="1.20.1050.80">
    <property type="entry name" value="VPS9 domain"/>
    <property type="match status" value="1"/>
</dbReference>
<keyword evidence="17" id="KW-0418">Kinase</keyword>
<dbReference type="PANTHER" id="PTHR24198:SF165">
    <property type="entry name" value="ANKYRIN REPEAT-CONTAINING PROTEIN-RELATED"/>
    <property type="match status" value="1"/>
</dbReference>
<dbReference type="Pfam" id="PF02877">
    <property type="entry name" value="PARP_reg"/>
    <property type="match status" value="1"/>
</dbReference>
<dbReference type="Pfam" id="PF00415">
    <property type="entry name" value="RCC1"/>
    <property type="match status" value="3"/>
</dbReference>
<dbReference type="SMART" id="SM00248">
    <property type="entry name" value="ANK"/>
    <property type="match status" value="23"/>
</dbReference>
<evidence type="ECO:0000259" key="14">
    <source>
        <dbReference type="PROSITE" id="PS51060"/>
    </source>
</evidence>
<evidence type="ECO:0000256" key="2">
    <source>
        <dbReference type="ARBA" id="ARBA00022676"/>
    </source>
</evidence>
<keyword evidence="3 11" id="KW-0808">Transferase</keyword>
<dbReference type="GO" id="GO:0003950">
    <property type="term" value="F:NAD+ poly-ADP-ribosyltransferase activity"/>
    <property type="evidence" value="ECO:0007669"/>
    <property type="project" value="UniProtKB-UniRule"/>
</dbReference>
<dbReference type="InterPro" id="IPR036616">
    <property type="entry name" value="Poly(ADP-ribose)pol_reg_dom_sf"/>
</dbReference>
<evidence type="ECO:0000256" key="6">
    <source>
        <dbReference type="ARBA" id="ARBA00023027"/>
    </source>
</evidence>
<feature type="compositionally biased region" description="Acidic residues" evidence="12">
    <location>
        <begin position="1031"/>
        <end position="1064"/>
    </location>
</feature>
<feature type="repeat" description="ANK" evidence="9">
    <location>
        <begin position="2292"/>
        <end position="2331"/>
    </location>
</feature>
<dbReference type="InParanoid" id="A0A2R5GQZ8"/>
<feature type="domain" description="PARP alpha-helical" evidence="14">
    <location>
        <begin position="3451"/>
        <end position="3584"/>
    </location>
</feature>
<keyword evidence="18" id="KW-1185">Reference proteome</keyword>
<dbReference type="GO" id="GO:0005634">
    <property type="term" value="C:nucleus"/>
    <property type="evidence" value="ECO:0007669"/>
    <property type="project" value="UniProtKB-SubCell"/>
</dbReference>
<evidence type="ECO:0000256" key="3">
    <source>
        <dbReference type="ARBA" id="ARBA00022679"/>
    </source>
</evidence>
<feature type="repeat" description="ANK" evidence="9">
    <location>
        <begin position="1607"/>
        <end position="1631"/>
    </location>
</feature>
<protein>
    <recommendedName>
        <fullName evidence="11">Poly [ADP-ribose] polymerase</fullName>
        <shortName evidence="11">PARP</shortName>
        <ecNumber evidence="11">2.4.2.-</ecNumber>
    </recommendedName>
</protein>
<evidence type="ECO:0000256" key="4">
    <source>
        <dbReference type="ARBA" id="ARBA00022695"/>
    </source>
</evidence>
<comment type="caution">
    <text evidence="17">The sequence shown here is derived from an EMBL/GenBank/DDBJ whole genome shotgun (WGS) entry which is preliminary data.</text>
</comment>
<feature type="repeat" description="ANK" evidence="9">
    <location>
        <begin position="1502"/>
        <end position="1537"/>
    </location>
</feature>
<name>A0A2R5GQZ8_9STRA</name>
<dbReference type="PROSITE" id="PS51977">
    <property type="entry name" value="WGR"/>
    <property type="match status" value="1"/>
</dbReference>
<proteinExistence type="predicted"/>
<feature type="compositionally biased region" description="Low complexity" evidence="12">
    <location>
        <begin position="118"/>
        <end position="130"/>
    </location>
</feature>
<dbReference type="InterPro" id="IPR004102">
    <property type="entry name" value="Poly(ADP-ribose)pol_reg_dom"/>
</dbReference>
<feature type="repeat" description="RCC1" evidence="10">
    <location>
        <begin position="755"/>
        <end position="825"/>
    </location>
</feature>
<dbReference type="SUPFAM" id="SSF142921">
    <property type="entry name" value="WGR domain-like"/>
    <property type="match status" value="1"/>
</dbReference>
<dbReference type="InterPro" id="IPR000408">
    <property type="entry name" value="Reg_chr_condens"/>
</dbReference>
<dbReference type="Pfam" id="PF05406">
    <property type="entry name" value="WGR"/>
    <property type="match status" value="1"/>
</dbReference>
<comment type="subcellular location">
    <subcellularLocation>
        <location evidence="1">Nucleus</location>
    </subcellularLocation>
</comment>
<keyword evidence="4" id="KW-0548">Nucleotidyltransferase</keyword>
<evidence type="ECO:0000256" key="12">
    <source>
        <dbReference type="SAM" id="MobiDB-lite"/>
    </source>
</evidence>
<feature type="repeat" description="ANK" evidence="9">
    <location>
        <begin position="1776"/>
        <end position="1808"/>
    </location>
</feature>
<dbReference type="SUPFAM" id="SSF109993">
    <property type="entry name" value="VPS9 domain"/>
    <property type="match status" value="1"/>
</dbReference>
<gene>
    <name evidence="17" type="ORF">FCC1311_095042</name>
</gene>
<dbReference type="InterPro" id="IPR003123">
    <property type="entry name" value="VPS9"/>
</dbReference>
<feature type="compositionally biased region" description="Basic residues" evidence="12">
    <location>
        <begin position="1010"/>
        <end position="1025"/>
    </location>
</feature>
<evidence type="ECO:0000259" key="16">
    <source>
        <dbReference type="PROSITE" id="PS51977"/>
    </source>
</evidence>
<feature type="compositionally biased region" description="Basic residues" evidence="12">
    <location>
        <begin position="1104"/>
        <end position="1114"/>
    </location>
</feature>
<dbReference type="PROSITE" id="PS51060">
    <property type="entry name" value="PARP_ALPHA_HD"/>
    <property type="match status" value="1"/>
</dbReference>
<dbReference type="PROSITE" id="PS50297">
    <property type="entry name" value="ANK_REP_REGION"/>
    <property type="match status" value="4"/>
</dbReference>
<dbReference type="Pfam" id="PF12796">
    <property type="entry name" value="Ank_2"/>
    <property type="match status" value="1"/>
</dbReference>
<evidence type="ECO:0000256" key="10">
    <source>
        <dbReference type="PROSITE-ProRule" id="PRU00235"/>
    </source>
</evidence>
<feature type="repeat" description="RCC1" evidence="10">
    <location>
        <begin position="702"/>
        <end position="754"/>
    </location>
</feature>
<dbReference type="SUPFAM" id="SSF48403">
    <property type="entry name" value="Ankyrin repeat"/>
    <property type="match status" value="4"/>
</dbReference>
<feature type="domain" description="VPS9" evidence="15">
    <location>
        <begin position="364"/>
        <end position="512"/>
    </location>
</feature>
<feature type="repeat" description="RCC1" evidence="10">
    <location>
        <begin position="638"/>
        <end position="701"/>
    </location>
</feature>
<evidence type="ECO:0000256" key="11">
    <source>
        <dbReference type="RuleBase" id="RU362114"/>
    </source>
</evidence>
<dbReference type="InterPro" id="IPR037191">
    <property type="entry name" value="VPS9_dom_sf"/>
</dbReference>
<feature type="compositionally biased region" description="Basic and acidic residues" evidence="12">
    <location>
        <begin position="99"/>
        <end position="110"/>
    </location>
</feature>
<evidence type="ECO:0000256" key="9">
    <source>
        <dbReference type="PROSITE-ProRule" id="PRU00023"/>
    </source>
</evidence>
<keyword evidence="2 11" id="KW-0328">Glycosyltransferase</keyword>
<evidence type="ECO:0000259" key="13">
    <source>
        <dbReference type="PROSITE" id="PS51059"/>
    </source>
</evidence>
<accession>A0A2R5GQZ8</accession>
<dbReference type="Pfam" id="PF02204">
    <property type="entry name" value="VPS9"/>
    <property type="match status" value="1"/>
</dbReference>
<feature type="repeat" description="ANK" evidence="9">
    <location>
        <begin position="1574"/>
        <end position="1606"/>
    </location>
</feature>
<dbReference type="EC" id="2.4.2.-" evidence="11"/>
<dbReference type="Pfam" id="PF00023">
    <property type="entry name" value="Ank"/>
    <property type="match status" value="1"/>
</dbReference>
<dbReference type="EMBL" id="BEYU01000150">
    <property type="protein sequence ID" value="GBG33280.1"/>
    <property type="molecule type" value="Genomic_DNA"/>
</dbReference>
<dbReference type="SUPFAM" id="SSF50985">
    <property type="entry name" value="RCC1/BLIP-II"/>
    <property type="match status" value="1"/>
</dbReference>
<dbReference type="Gene3D" id="2.130.10.30">
    <property type="entry name" value="Regulator of chromosome condensation 1/beta-lactamase-inhibitor protein II"/>
    <property type="match status" value="1"/>
</dbReference>